<feature type="compositionally biased region" description="Basic and acidic residues" evidence="1">
    <location>
        <begin position="52"/>
        <end position="74"/>
    </location>
</feature>
<name>U6R913_9BACT</name>
<dbReference type="PATRIC" id="fig|1121098.3.peg.3991"/>
<dbReference type="STRING" id="1121098.HMPREF1534_03909"/>
<dbReference type="RefSeq" id="WP_005945450.1">
    <property type="nucleotide sequence ID" value="NZ_KB890376.1"/>
</dbReference>
<proteinExistence type="predicted"/>
<organism evidence="2 3">
    <name type="scientific">Phocaeicola massiliensis B84634 = Timone 84634 = DSM 17679 = JCM 13223</name>
    <dbReference type="NCBI Taxonomy" id="1121098"/>
    <lineage>
        <taxon>Bacteria</taxon>
        <taxon>Pseudomonadati</taxon>
        <taxon>Bacteroidota</taxon>
        <taxon>Bacteroidia</taxon>
        <taxon>Bacteroidales</taxon>
        <taxon>Bacteroidaceae</taxon>
        <taxon>Phocaeicola</taxon>
    </lineage>
</organism>
<protein>
    <submittedName>
        <fullName evidence="2">Uncharacterized protein</fullName>
    </submittedName>
</protein>
<dbReference type="AlphaFoldDB" id="U6R913"/>
<feature type="region of interest" description="Disordered" evidence="1">
    <location>
        <begin position="1"/>
        <end position="23"/>
    </location>
</feature>
<dbReference type="Proteomes" id="UP000017831">
    <property type="component" value="Unassembled WGS sequence"/>
</dbReference>
<dbReference type="GeneID" id="60064055"/>
<accession>U6R913</accession>
<dbReference type="HOGENOM" id="CLU_2407181_0_0_10"/>
<sequence length="92" mass="10442">MGKGIYGFFTDKQGRAASGSDKNLPAVLRPESIFLINLVCPKPYTIIAPETKTTDPTERRIKKKSDNREADKIIETQLPHLLNPHKLKKQQR</sequence>
<evidence type="ECO:0000313" key="2">
    <source>
        <dbReference type="EMBL" id="EOA52482.1"/>
    </source>
</evidence>
<comment type="caution">
    <text evidence="2">The sequence shown here is derived from an EMBL/GenBank/DDBJ whole genome shotgun (WGS) entry which is preliminary data.</text>
</comment>
<keyword evidence="3" id="KW-1185">Reference proteome</keyword>
<evidence type="ECO:0000256" key="1">
    <source>
        <dbReference type="SAM" id="MobiDB-lite"/>
    </source>
</evidence>
<dbReference type="EMBL" id="AQHY01000040">
    <property type="protein sequence ID" value="EOA52482.1"/>
    <property type="molecule type" value="Genomic_DNA"/>
</dbReference>
<reference evidence="2 3" key="1">
    <citation type="submission" date="2013-04" db="EMBL/GenBank/DDBJ databases">
        <title>The Genome Sequence of Bacteroides massiliensis DSM 17679.</title>
        <authorList>
            <consortium name="The Broad Institute Genomics Platform"/>
            <person name="Earl A."/>
            <person name="Ward D."/>
            <person name="Feldgarden M."/>
            <person name="Gevers D."/>
            <person name="Martens E."/>
            <person name="Fenner L."/>
            <person name="Roux V."/>
            <person name="Mallet M.N."/>
            <person name="Raoult D."/>
            <person name="Walker B."/>
            <person name="Young S."/>
            <person name="Zeng Q."/>
            <person name="Gargeya S."/>
            <person name="Fitzgerald M."/>
            <person name="Haas B."/>
            <person name="Abouelleil A."/>
            <person name="Allen A.W."/>
            <person name="Alvarado L."/>
            <person name="Arachchi H.M."/>
            <person name="Berlin A.M."/>
            <person name="Chapman S.B."/>
            <person name="Gainer-Dewar J."/>
            <person name="Goldberg J."/>
            <person name="Griggs A."/>
            <person name="Gujja S."/>
            <person name="Hansen M."/>
            <person name="Howarth C."/>
            <person name="Imamovic A."/>
            <person name="Ireland A."/>
            <person name="Larimer J."/>
            <person name="McCowan C."/>
            <person name="Murphy C."/>
            <person name="Pearson M."/>
            <person name="Poon T.W."/>
            <person name="Priest M."/>
            <person name="Roberts A."/>
            <person name="Saif S."/>
            <person name="Shea T."/>
            <person name="Sisk P."/>
            <person name="Sykes S."/>
            <person name="Wortman J."/>
            <person name="Nusbaum C."/>
            <person name="Birren B."/>
        </authorList>
    </citation>
    <scope>NUCLEOTIDE SEQUENCE [LARGE SCALE GENOMIC DNA]</scope>
    <source>
        <strain evidence="3">B84634 / Timone 84634 / DSM 17679 / JCM 13223</strain>
    </source>
</reference>
<evidence type="ECO:0000313" key="3">
    <source>
        <dbReference type="Proteomes" id="UP000017831"/>
    </source>
</evidence>
<feature type="compositionally biased region" description="Basic residues" evidence="1">
    <location>
        <begin position="83"/>
        <end position="92"/>
    </location>
</feature>
<feature type="region of interest" description="Disordered" evidence="1">
    <location>
        <begin position="50"/>
        <end position="92"/>
    </location>
</feature>
<gene>
    <name evidence="2" type="ORF">HMPREF1534_03909</name>
</gene>